<dbReference type="EMBL" id="PRDL01000001">
    <property type="protein sequence ID" value="MBE8717693.1"/>
    <property type="molecule type" value="Genomic_DNA"/>
</dbReference>
<proteinExistence type="predicted"/>
<organism evidence="1 2">
    <name type="scientific">Cellvibrio polysaccharolyticus</name>
    <dbReference type="NCBI Taxonomy" id="2082724"/>
    <lineage>
        <taxon>Bacteria</taxon>
        <taxon>Pseudomonadati</taxon>
        <taxon>Pseudomonadota</taxon>
        <taxon>Gammaproteobacteria</taxon>
        <taxon>Cellvibrionales</taxon>
        <taxon>Cellvibrionaceae</taxon>
        <taxon>Cellvibrio</taxon>
    </lineage>
</organism>
<gene>
    <name evidence="1" type="ORF">C4F51_10915</name>
</gene>
<dbReference type="Proteomes" id="UP000652567">
    <property type="component" value="Unassembled WGS sequence"/>
</dbReference>
<name>A0A928V4H2_9GAMM</name>
<protein>
    <submittedName>
        <fullName evidence="1">Uncharacterized protein</fullName>
    </submittedName>
</protein>
<comment type="caution">
    <text evidence="1">The sequence shown here is derived from an EMBL/GenBank/DDBJ whole genome shotgun (WGS) entry which is preliminary data.</text>
</comment>
<dbReference type="RefSeq" id="WP_193909682.1">
    <property type="nucleotide sequence ID" value="NZ_PRDL01000001.1"/>
</dbReference>
<reference evidence="1" key="1">
    <citation type="submission" date="2018-07" db="EMBL/GenBank/DDBJ databases">
        <title>Genome assembly of strain Ka43.</title>
        <authorList>
            <person name="Kukolya J."/>
            <person name="Nagy I."/>
            <person name="Horvath B."/>
            <person name="Toth A."/>
        </authorList>
    </citation>
    <scope>NUCLEOTIDE SEQUENCE</scope>
    <source>
        <strain evidence="1">KB43</strain>
    </source>
</reference>
<evidence type="ECO:0000313" key="1">
    <source>
        <dbReference type="EMBL" id="MBE8717693.1"/>
    </source>
</evidence>
<evidence type="ECO:0000313" key="2">
    <source>
        <dbReference type="Proteomes" id="UP000652567"/>
    </source>
</evidence>
<keyword evidence="2" id="KW-1185">Reference proteome</keyword>
<accession>A0A928V4H2</accession>
<dbReference type="AlphaFoldDB" id="A0A928V4H2"/>
<sequence length="93" mass="10579">MYIFSANATASKARDDIEIGQKKAFIVYIHFADLFGAEQLCKIYLMRAGFTAIEIEKRKLVPKNLLEDPRVVMADKAMAEAIKTGYMIQLFDE</sequence>